<protein>
    <submittedName>
        <fullName evidence="1">Uncharacterized protein</fullName>
    </submittedName>
</protein>
<dbReference type="EMBL" id="JACGWK010001006">
    <property type="protein sequence ID" value="KAL0293547.1"/>
    <property type="molecule type" value="Genomic_DNA"/>
</dbReference>
<dbReference type="AlphaFoldDB" id="A0AAW2JH19"/>
<reference evidence="1" key="1">
    <citation type="submission" date="2020-06" db="EMBL/GenBank/DDBJ databases">
        <authorList>
            <person name="Li T."/>
            <person name="Hu X."/>
            <person name="Zhang T."/>
            <person name="Song X."/>
            <person name="Zhang H."/>
            <person name="Dai N."/>
            <person name="Sheng W."/>
            <person name="Hou X."/>
            <person name="Wei L."/>
        </authorList>
    </citation>
    <scope>NUCLEOTIDE SEQUENCE</scope>
    <source>
        <strain evidence="1">G01</strain>
        <tissue evidence="1">Leaf</tissue>
    </source>
</reference>
<proteinExistence type="predicted"/>
<sequence length="46" mass="5419">MEEDSDDIMLTDREVETSAKGKPPKNWAKRIQEEWKILENDLPGKF</sequence>
<reference evidence="1" key="2">
    <citation type="journal article" date="2024" name="Plant">
        <title>Genomic evolution and insights into agronomic trait innovations of Sesamum species.</title>
        <authorList>
            <person name="Miao H."/>
            <person name="Wang L."/>
            <person name="Qu L."/>
            <person name="Liu H."/>
            <person name="Sun Y."/>
            <person name="Le M."/>
            <person name="Wang Q."/>
            <person name="Wei S."/>
            <person name="Zheng Y."/>
            <person name="Lin W."/>
            <person name="Duan Y."/>
            <person name="Cao H."/>
            <person name="Xiong S."/>
            <person name="Wang X."/>
            <person name="Wei L."/>
            <person name="Li C."/>
            <person name="Ma Q."/>
            <person name="Ju M."/>
            <person name="Zhao R."/>
            <person name="Li G."/>
            <person name="Mu C."/>
            <person name="Tian Q."/>
            <person name="Mei H."/>
            <person name="Zhang T."/>
            <person name="Gao T."/>
            <person name="Zhang H."/>
        </authorList>
    </citation>
    <scope>NUCLEOTIDE SEQUENCE</scope>
    <source>
        <strain evidence="1">G01</strain>
    </source>
</reference>
<name>A0AAW2JH19_9LAMI</name>
<accession>A0AAW2JH19</accession>
<comment type="caution">
    <text evidence="1">The sequence shown here is derived from an EMBL/GenBank/DDBJ whole genome shotgun (WGS) entry which is preliminary data.</text>
</comment>
<organism evidence="1">
    <name type="scientific">Sesamum angustifolium</name>
    <dbReference type="NCBI Taxonomy" id="2727405"/>
    <lineage>
        <taxon>Eukaryota</taxon>
        <taxon>Viridiplantae</taxon>
        <taxon>Streptophyta</taxon>
        <taxon>Embryophyta</taxon>
        <taxon>Tracheophyta</taxon>
        <taxon>Spermatophyta</taxon>
        <taxon>Magnoliopsida</taxon>
        <taxon>eudicotyledons</taxon>
        <taxon>Gunneridae</taxon>
        <taxon>Pentapetalae</taxon>
        <taxon>asterids</taxon>
        <taxon>lamiids</taxon>
        <taxon>Lamiales</taxon>
        <taxon>Pedaliaceae</taxon>
        <taxon>Sesamum</taxon>
    </lineage>
</organism>
<evidence type="ECO:0000313" key="1">
    <source>
        <dbReference type="EMBL" id="KAL0293547.1"/>
    </source>
</evidence>
<gene>
    <name evidence="1" type="ORF">Sangu_3235700</name>
</gene>